<dbReference type="OrthoDB" id="2295747at2"/>
<evidence type="ECO:0000313" key="5">
    <source>
        <dbReference type="Proteomes" id="UP000306855"/>
    </source>
</evidence>
<dbReference type="Proteomes" id="UP000306855">
    <property type="component" value="Unassembled WGS sequence"/>
</dbReference>
<protein>
    <submittedName>
        <fullName evidence="2">Uncharacterized protein</fullName>
    </submittedName>
</protein>
<gene>
    <name evidence="2" type="ORF">D6C19_04485</name>
    <name evidence="3" type="ORF">E5340_04815</name>
</gene>
<evidence type="ECO:0000313" key="4">
    <source>
        <dbReference type="Proteomes" id="UP000289316"/>
    </source>
</evidence>
<dbReference type="Proteomes" id="UP000289316">
    <property type="component" value="Unassembled WGS sequence"/>
</dbReference>
<dbReference type="EMBL" id="SRYK01000017">
    <property type="protein sequence ID" value="TGY55757.1"/>
    <property type="molecule type" value="Genomic_DNA"/>
</dbReference>
<evidence type="ECO:0000313" key="3">
    <source>
        <dbReference type="EMBL" id="TGY55757.1"/>
    </source>
</evidence>
<feature type="transmembrane region" description="Helical" evidence="1">
    <location>
        <begin position="40"/>
        <end position="59"/>
    </location>
</feature>
<evidence type="ECO:0000313" key="2">
    <source>
        <dbReference type="EMBL" id="RXV74702.1"/>
    </source>
</evidence>
<reference evidence="2 4" key="1">
    <citation type="submission" date="2018-09" db="EMBL/GenBank/DDBJ databases">
        <title>Murine metabolic-syndrome-specific gut microbial biobank.</title>
        <authorList>
            <person name="Liu C."/>
        </authorList>
    </citation>
    <scope>NUCLEOTIDE SEQUENCE [LARGE SCALE GENOMIC DNA]</scope>
    <source>
        <strain evidence="2 4">C-30</strain>
    </source>
</reference>
<keyword evidence="1" id="KW-1133">Transmembrane helix</keyword>
<keyword evidence="1" id="KW-0472">Membrane</keyword>
<dbReference type="RefSeq" id="WP_004047573.1">
    <property type="nucleotide sequence ID" value="NZ_BDFM01000189.1"/>
</dbReference>
<dbReference type="EMBL" id="QZFR01000023">
    <property type="protein sequence ID" value="RXV74702.1"/>
    <property type="molecule type" value="Genomic_DNA"/>
</dbReference>
<comment type="caution">
    <text evidence="2">The sequence shown here is derived from an EMBL/GenBank/DDBJ whole genome shotgun (WGS) entry which is preliminary data.</text>
</comment>
<proteinExistence type="predicted"/>
<feature type="transmembrane region" description="Helical" evidence="1">
    <location>
        <begin position="12"/>
        <end position="34"/>
    </location>
</feature>
<name>A0A4Q2AVG7_9LACO</name>
<feature type="transmembrane region" description="Helical" evidence="1">
    <location>
        <begin position="66"/>
        <end position="84"/>
    </location>
</feature>
<feature type="transmembrane region" description="Helical" evidence="1">
    <location>
        <begin position="90"/>
        <end position="106"/>
    </location>
</feature>
<keyword evidence="1" id="KW-0812">Transmembrane</keyword>
<reference evidence="3 5" key="2">
    <citation type="submission" date="2019-04" db="EMBL/GenBank/DDBJ databases">
        <title>Microbes associate with the intestines of laboratory mice.</title>
        <authorList>
            <person name="Navarre W."/>
            <person name="Wong E."/>
            <person name="Huang K."/>
            <person name="Tropini C."/>
            <person name="Ng K."/>
            <person name="Yu B."/>
        </authorList>
    </citation>
    <scope>NUCLEOTIDE SEQUENCE [LARGE SCALE GENOMIC DNA]</scope>
    <source>
        <strain evidence="3 5">NM26_J9</strain>
    </source>
</reference>
<accession>A0A4Q2AVG7</accession>
<evidence type="ECO:0000256" key="1">
    <source>
        <dbReference type="SAM" id="Phobius"/>
    </source>
</evidence>
<sequence length="108" mass="12201">MQLSKISPQKVISYWAFATLFSFVIPIIFTVLNVDEITKTGVILFGINVVYAIAIGFYAGKQADKFWLLLFFPVIYLVGCDFFFDSHAIYCAVVYLMLTGFAYGAVRK</sequence>
<dbReference type="AlphaFoldDB" id="A0A4Q2AVG7"/>
<organism evidence="2 4">
    <name type="scientific">Ligilactobacillus murinus</name>
    <dbReference type="NCBI Taxonomy" id="1622"/>
    <lineage>
        <taxon>Bacteria</taxon>
        <taxon>Bacillati</taxon>
        <taxon>Bacillota</taxon>
        <taxon>Bacilli</taxon>
        <taxon>Lactobacillales</taxon>
        <taxon>Lactobacillaceae</taxon>
        <taxon>Ligilactobacillus</taxon>
    </lineage>
</organism>